<dbReference type="GeneID" id="121135156"/>
<comment type="similarity">
    <text evidence="2">Belongs to the alpha-defensin family.</text>
</comment>
<feature type="domain" description="Alpha-defensin N-terminal" evidence="9">
    <location>
        <begin position="1"/>
        <end position="51"/>
    </location>
</feature>
<dbReference type="Pfam" id="PF00879">
    <property type="entry name" value="Defensin_propep"/>
    <property type="match status" value="1"/>
</dbReference>
<dbReference type="InterPro" id="IPR016327">
    <property type="entry name" value="Alpha-defensin"/>
</dbReference>
<evidence type="ECO:0000256" key="7">
    <source>
        <dbReference type="SAM" id="MobiDB-lite"/>
    </source>
</evidence>
<evidence type="ECO:0000313" key="10">
    <source>
        <dbReference type="Proteomes" id="UP000886700"/>
    </source>
</evidence>
<reference evidence="11" key="1">
    <citation type="submission" date="2025-08" db="UniProtKB">
        <authorList>
            <consortium name="RefSeq"/>
        </authorList>
    </citation>
    <scope>IDENTIFICATION</scope>
    <source>
        <tissue evidence="11">Liver</tissue>
    </source>
</reference>
<evidence type="ECO:0000256" key="6">
    <source>
        <dbReference type="ARBA" id="ARBA00022940"/>
    </source>
</evidence>
<evidence type="ECO:0000259" key="9">
    <source>
        <dbReference type="SMART" id="SM01418"/>
    </source>
</evidence>
<dbReference type="PIRSF" id="PIRSF001875">
    <property type="entry name" value="Alpha-defensin"/>
    <property type="match status" value="1"/>
</dbReference>
<organism evidence="10 11">
    <name type="scientific">Mesocricetus auratus</name>
    <name type="common">Golden hamster</name>
    <dbReference type="NCBI Taxonomy" id="10036"/>
    <lineage>
        <taxon>Eukaryota</taxon>
        <taxon>Metazoa</taxon>
        <taxon>Chordata</taxon>
        <taxon>Craniata</taxon>
        <taxon>Vertebrata</taxon>
        <taxon>Euteleostomi</taxon>
        <taxon>Mammalia</taxon>
        <taxon>Eutheria</taxon>
        <taxon>Euarchontoglires</taxon>
        <taxon>Glires</taxon>
        <taxon>Rodentia</taxon>
        <taxon>Myomorpha</taxon>
        <taxon>Muroidea</taxon>
        <taxon>Cricetidae</taxon>
        <taxon>Cricetinae</taxon>
        <taxon>Mesocricetus</taxon>
    </lineage>
</organism>
<keyword evidence="3" id="KW-0964">Secreted</keyword>
<dbReference type="Proteomes" id="UP000886700">
    <property type="component" value="Unplaced"/>
</dbReference>
<keyword evidence="10" id="KW-1185">Reference proteome</keyword>
<keyword evidence="5 8" id="KW-0732">Signal</keyword>
<gene>
    <name evidence="11" type="primary">LOC121135156</name>
</gene>
<evidence type="ECO:0000256" key="1">
    <source>
        <dbReference type="ARBA" id="ARBA00004613"/>
    </source>
</evidence>
<dbReference type="SMART" id="SM01418">
    <property type="entry name" value="Defensin_propep"/>
    <property type="match status" value="1"/>
</dbReference>
<proteinExistence type="inferred from homology"/>
<dbReference type="RefSeq" id="XP_040589484.1">
    <property type="nucleotide sequence ID" value="XM_040733550.1"/>
</dbReference>
<comment type="subcellular location">
    <subcellularLocation>
        <location evidence="1">Secreted</location>
    </subcellularLocation>
</comment>
<feature type="compositionally biased region" description="Acidic residues" evidence="7">
    <location>
        <begin position="25"/>
        <end position="34"/>
    </location>
</feature>
<dbReference type="PANTHER" id="PTHR11876:SF2">
    <property type="entry name" value="ALPHA-DEFENSIN 1-RELATED"/>
    <property type="match status" value="1"/>
</dbReference>
<feature type="signal peptide" evidence="8">
    <location>
        <begin position="1"/>
        <end position="19"/>
    </location>
</feature>
<evidence type="ECO:0000313" key="11">
    <source>
        <dbReference type="RefSeq" id="XP_040589484.1"/>
    </source>
</evidence>
<protein>
    <submittedName>
        <fullName evidence="11">Alpha-defensin 20-like</fullName>
    </submittedName>
</protein>
<evidence type="ECO:0000256" key="5">
    <source>
        <dbReference type="ARBA" id="ARBA00022729"/>
    </source>
</evidence>
<sequence length="85" mass="9489">MKTLVLFSVLALLAIQTLADPLPETNEEANDEEQPGIQDQDVPTFNGVPGGSDLPPSAKKDLCVEYCRNFLFWKRVWCMTTCIKS</sequence>
<name>A0ABM2WF45_MESAU</name>
<evidence type="ECO:0000256" key="8">
    <source>
        <dbReference type="SAM" id="SignalP"/>
    </source>
</evidence>
<feature type="chain" id="PRO_5046136467" evidence="8">
    <location>
        <begin position="20"/>
        <end position="85"/>
    </location>
</feature>
<dbReference type="PANTHER" id="PTHR11876">
    <property type="entry name" value="ALPHA-DEFENSIN 1"/>
    <property type="match status" value="1"/>
</dbReference>
<evidence type="ECO:0000256" key="3">
    <source>
        <dbReference type="ARBA" id="ARBA00022525"/>
    </source>
</evidence>
<evidence type="ECO:0000256" key="4">
    <source>
        <dbReference type="ARBA" id="ARBA00022529"/>
    </source>
</evidence>
<accession>A0ABM2WF45</accession>
<keyword evidence="4" id="KW-0929">Antimicrobial</keyword>
<keyword evidence="6" id="KW-0211">Defensin</keyword>
<dbReference type="InterPro" id="IPR002366">
    <property type="entry name" value="Alpha-defensin_N"/>
</dbReference>
<feature type="region of interest" description="Disordered" evidence="7">
    <location>
        <begin position="23"/>
        <end position="56"/>
    </location>
</feature>
<evidence type="ECO:0000256" key="2">
    <source>
        <dbReference type="ARBA" id="ARBA00006519"/>
    </source>
</evidence>